<evidence type="ECO:0000313" key="10">
    <source>
        <dbReference type="Proteomes" id="UP000316759"/>
    </source>
</evidence>
<name>A0A504YTR6_FASGI</name>
<keyword evidence="6" id="KW-0539">Nucleus</keyword>
<comment type="caution">
    <text evidence="9">The sequence shown here is derived from an EMBL/GenBank/DDBJ whole genome shotgun (WGS) entry which is preliminary data.</text>
</comment>
<keyword evidence="5" id="KW-0862">Zinc</keyword>
<dbReference type="Gene3D" id="3.30.160.60">
    <property type="entry name" value="Classic Zinc Finger"/>
    <property type="match status" value="3"/>
</dbReference>
<dbReference type="FunFam" id="3.30.160.60:FF:000065">
    <property type="entry name" value="B-cell CLL/lymphoma 6, member B"/>
    <property type="match status" value="1"/>
</dbReference>
<accession>A0A504YTR6</accession>
<keyword evidence="3" id="KW-0677">Repeat</keyword>
<dbReference type="GO" id="GO:0010468">
    <property type="term" value="P:regulation of gene expression"/>
    <property type="evidence" value="ECO:0007669"/>
    <property type="project" value="TreeGrafter"/>
</dbReference>
<dbReference type="SUPFAM" id="SSF57667">
    <property type="entry name" value="beta-beta-alpha zinc fingers"/>
    <property type="match status" value="2"/>
</dbReference>
<reference evidence="9 10" key="1">
    <citation type="submission" date="2019-04" db="EMBL/GenBank/DDBJ databases">
        <title>Annotation for the trematode Fasciola gigantica.</title>
        <authorList>
            <person name="Choi Y.-J."/>
        </authorList>
    </citation>
    <scope>NUCLEOTIDE SEQUENCE [LARGE SCALE GENOMIC DNA]</scope>
    <source>
        <strain evidence="9">Uganda_cow_1</strain>
    </source>
</reference>
<feature type="domain" description="C2H2-type" evidence="8">
    <location>
        <begin position="123"/>
        <end position="151"/>
    </location>
</feature>
<evidence type="ECO:0000256" key="5">
    <source>
        <dbReference type="ARBA" id="ARBA00022833"/>
    </source>
</evidence>
<gene>
    <name evidence="9" type="ORF">FGIG_00545</name>
</gene>
<dbReference type="InterPro" id="IPR050331">
    <property type="entry name" value="Zinc_finger"/>
</dbReference>
<evidence type="ECO:0000256" key="2">
    <source>
        <dbReference type="ARBA" id="ARBA00022723"/>
    </source>
</evidence>
<dbReference type="PROSITE" id="PS00028">
    <property type="entry name" value="ZINC_FINGER_C2H2_1"/>
    <property type="match status" value="4"/>
</dbReference>
<keyword evidence="10" id="KW-1185">Reference proteome</keyword>
<organism evidence="9 10">
    <name type="scientific">Fasciola gigantica</name>
    <name type="common">Giant liver fluke</name>
    <dbReference type="NCBI Taxonomy" id="46835"/>
    <lineage>
        <taxon>Eukaryota</taxon>
        <taxon>Metazoa</taxon>
        <taxon>Spiralia</taxon>
        <taxon>Lophotrochozoa</taxon>
        <taxon>Platyhelminthes</taxon>
        <taxon>Trematoda</taxon>
        <taxon>Digenea</taxon>
        <taxon>Plagiorchiida</taxon>
        <taxon>Echinostomata</taxon>
        <taxon>Echinostomatoidea</taxon>
        <taxon>Fasciolidae</taxon>
        <taxon>Fasciola</taxon>
    </lineage>
</organism>
<feature type="domain" description="C2H2-type" evidence="8">
    <location>
        <begin position="152"/>
        <end position="179"/>
    </location>
</feature>
<evidence type="ECO:0000256" key="6">
    <source>
        <dbReference type="ARBA" id="ARBA00023242"/>
    </source>
</evidence>
<keyword evidence="4 7" id="KW-0863">Zinc-finger</keyword>
<feature type="domain" description="C2H2-type" evidence="8">
    <location>
        <begin position="180"/>
        <end position="204"/>
    </location>
</feature>
<feature type="domain" description="C2H2-type" evidence="8">
    <location>
        <begin position="96"/>
        <end position="123"/>
    </location>
</feature>
<dbReference type="InterPro" id="IPR036236">
    <property type="entry name" value="Znf_C2H2_sf"/>
</dbReference>
<dbReference type="AlphaFoldDB" id="A0A504YTR6"/>
<dbReference type="GO" id="GO:0005634">
    <property type="term" value="C:nucleus"/>
    <property type="evidence" value="ECO:0007669"/>
    <property type="project" value="UniProtKB-SubCell"/>
</dbReference>
<evidence type="ECO:0000256" key="4">
    <source>
        <dbReference type="ARBA" id="ARBA00022771"/>
    </source>
</evidence>
<dbReference type="Pfam" id="PF13894">
    <property type="entry name" value="zf-C2H2_4"/>
    <property type="match status" value="1"/>
</dbReference>
<dbReference type="PANTHER" id="PTHR16515">
    <property type="entry name" value="PR DOMAIN ZINC FINGER PROTEIN"/>
    <property type="match status" value="1"/>
</dbReference>
<keyword evidence="2" id="KW-0479">Metal-binding</keyword>
<dbReference type="InterPro" id="IPR013087">
    <property type="entry name" value="Znf_C2H2_type"/>
</dbReference>
<dbReference type="SMART" id="SM00355">
    <property type="entry name" value="ZnF_C2H2"/>
    <property type="match status" value="4"/>
</dbReference>
<dbReference type="OrthoDB" id="3437960at2759"/>
<comment type="subcellular location">
    <subcellularLocation>
        <location evidence="1">Nucleus</location>
    </subcellularLocation>
</comment>
<dbReference type="PROSITE" id="PS50157">
    <property type="entry name" value="ZINC_FINGER_C2H2_2"/>
    <property type="match status" value="4"/>
</dbReference>
<dbReference type="GO" id="GO:0008270">
    <property type="term" value="F:zinc ion binding"/>
    <property type="evidence" value="ECO:0007669"/>
    <property type="project" value="UniProtKB-KW"/>
</dbReference>
<dbReference type="PANTHER" id="PTHR16515:SF66">
    <property type="entry name" value="C2H2-TYPE DOMAIN-CONTAINING PROTEIN"/>
    <property type="match status" value="1"/>
</dbReference>
<proteinExistence type="predicted"/>
<evidence type="ECO:0000259" key="8">
    <source>
        <dbReference type="PROSITE" id="PS50157"/>
    </source>
</evidence>
<evidence type="ECO:0000256" key="7">
    <source>
        <dbReference type="PROSITE-ProRule" id="PRU00042"/>
    </source>
</evidence>
<evidence type="ECO:0000256" key="3">
    <source>
        <dbReference type="ARBA" id="ARBA00022737"/>
    </source>
</evidence>
<sequence length="204" mass="23124">MEDSVFTAPYMQSFGTPMFSDTNLQFDRQTSVLFCPNDRSLEKQNSAVSSPTNVNGKSFSQCQSSLGSNVSNGTGAGVQQRCSPDTVGGDSEDVSCVCKDCGKKFSERSLLLRHRVVHAEAKYVCEFCQRAFVRDDKRKRHIRCVHSHERPFVCEVCAKAFARKDKLQEHARHHNRDITFPCPVCPDLFVMRSHLNRHLRTVHI</sequence>
<protein>
    <submittedName>
        <fullName evidence="9">Zinc finger protein</fullName>
    </submittedName>
</protein>
<dbReference type="STRING" id="46835.A0A504YTR6"/>
<evidence type="ECO:0000256" key="1">
    <source>
        <dbReference type="ARBA" id="ARBA00004123"/>
    </source>
</evidence>
<dbReference type="Pfam" id="PF00096">
    <property type="entry name" value="zf-C2H2"/>
    <property type="match status" value="2"/>
</dbReference>
<dbReference type="EMBL" id="SUNJ01005105">
    <property type="protein sequence ID" value="TPP63889.1"/>
    <property type="molecule type" value="Genomic_DNA"/>
</dbReference>
<dbReference type="Proteomes" id="UP000316759">
    <property type="component" value="Unassembled WGS sequence"/>
</dbReference>
<evidence type="ECO:0000313" key="9">
    <source>
        <dbReference type="EMBL" id="TPP63889.1"/>
    </source>
</evidence>